<evidence type="ECO:0000256" key="1">
    <source>
        <dbReference type="SAM" id="Phobius"/>
    </source>
</evidence>
<feature type="transmembrane region" description="Helical" evidence="1">
    <location>
        <begin position="12"/>
        <end position="36"/>
    </location>
</feature>
<dbReference type="Proteomes" id="UP000270094">
    <property type="component" value="Unassembled WGS sequence"/>
</dbReference>
<proteinExistence type="predicted"/>
<gene>
    <name evidence="2" type="ORF">SVUK_LOCUS5437</name>
</gene>
<keyword evidence="3" id="KW-1185">Reference proteome</keyword>
<evidence type="ECO:0000313" key="2">
    <source>
        <dbReference type="EMBL" id="VDM70439.1"/>
    </source>
</evidence>
<name>A0A3P7ITK3_STRVU</name>
<accession>A0A3P7ITK3</accession>
<dbReference type="EMBL" id="UYYB01016091">
    <property type="protein sequence ID" value="VDM70439.1"/>
    <property type="molecule type" value="Genomic_DNA"/>
</dbReference>
<keyword evidence="1" id="KW-1133">Transmembrane helix</keyword>
<dbReference type="AlphaFoldDB" id="A0A3P7ITK3"/>
<feature type="non-terminal residue" evidence="2">
    <location>
        <position position="68"/>
    </location>
</feature>
<reference evidence="2 3" key="1">
    <citation type="submission" date="2018-11" db="EMBL/GenBank/DDBJ databases">
        <authorList>
            <consortium name="Pathogen Informatics"/>
        </authorList>
    </citation>
    <scope>NUCLEOTIDE SEQUENCE [LARGE SCALE GENOMIC DNA]</scope>
</reference>
<organism evidence="2 3">
    <name type="scientific">Strongylus vulgaris</name>
    <name type="common">Blood worm</name>
    <dbReference type="NCBI Taxonomy" id="40348"/>
    <lineage>
        <taxon>Eukaryota</taxon>
        <taxon>Metazoa</taxon>
        <taxon>Ecdysozoa</taxon>
        <taxon>Nematoda</taxon>
        <taxon>Chromadorea</taxon>
        <taxon>Rhabditida</taxon>
        <taxon>Rhabditina</taxon>
        <taxon>Rhabditomorpha</taxon>
        <taxon>Strongyloidea</taxon>
        <taxon>Strongylidae</taxon>
        <taxon>Strongylus</taxon>
    </lineage>
</organism>
<evidence type="ECO:0000313" key="3">
    <source>
        <dbReference type="Proteomes" id="UP000270094"/>
    </source>
</evidence>
<keyword evidence="1" id="KW-0812">Transmembrane</keyword>
<keyword evidence="1" id="KW-0472">Membrane</keyword>
<protein>
    <submittedName>
        <fullName evidence="2">Uncharacterized protein</fullName>
    </submittedName>
</protein>
<sequence length="68" mass="7371">MAMPRRPEPRPGASAIDLAMVAIGSIVATFVFMRFFGEKIPTGPSVHMDPGYNHSKLYIPRNLANGAV</sequence>